<comment type="caution">
    <text evidence="2">The sequence shown here is derived from an EMBL/GenBank/DDBJ whole genome shotgun (WGS) entry which is preliminary data.</text>
</comment>
<keyword evidence="1" id="KW-0812">Transmembrane</keyword>
<keyword evidence="1" id="KW-1133">Transmembrane helix</keyword>
<dbReference type="EMBL" id="BARS01034011">
    <property type="protein sequence ID" value="GAG17428.1"/>
    <property type="molecule type" value="Genomic_DNA"/>
</dbReference>
<evidence type="ECO:0000256" key="1">
    <source>
        <dbReference type="SAM" id="Phobius"/>
    </source>
</evidence>
<name>X0VYA6_9ZZZZ</name>
<evidence type="ECO:0000313" key="2">
    <source>
        <dbReference type="EMBL" id="GAG17428.1"/>
    </source>
</evidence>
<dbReference type="PANTHER" id="PTHR30489">
    <property type="entry name" value="LIPOPROTEIN-RELEASING SYSTEM TRANSMEMBRANE PROTEIN LOLE"/>
    <property type="match status" value="1"/>
</dbReference>
<dbReference type="PANTHER" id="PTHR30489:SF0">
    <property type="entry name" value="LIPOPROTEIN-RELEASING SYSTEM TRANSMEMBRANE PROTEIN LOLE"/>
    <property type="match status" value="1"/>
</dbReference>
<gene>
    <name evidence="2" type="ORF">S01H1_52604</name>
</gene>
<sequence length="46" mass="5028">SEIPVRIVPSDVAFIAAFALLLAVLASLYPAWKASRLNPVDAIRYE</sequence>
<dbReference type="InterPro" id="IPR051447">
    <property type="entry name" value="Lipoprotein-release_system"/>
</dbReference>
<dbReference type="GO" id="GO:0044874">
    <property type="term" value="P:lipoprotein localization to outer membrane"/>
    <property type="evidence" value="ECO:0007669"/>
    <property type="project" value="TreeGrafter"/>
</dbReference>
<dbReference type="GO" id="GO:0098797">
    <property type="term" value="C:plasma membrane protein complex"/>
    <property type="evidence" value="ECO:0007669"/>
    <property type="project" value="TreeGrafter"/>
</dbReference>
<feature type="transmembrane region" description="Helical" evidence="1">
    <location>
        <begin position="12"/>
        <end position="32"/>
    </location>
</feature>
<reference evidence="2" key="1">
    <citation type="journal article" date="2014" name="Front. Microbiol.">
        <title>High frequency of phylogenetically diverse reductive dehalogenase-homologous genes in deep subseafloor sedimentary metagenomes.</title>
        <authorList>
            <person name="Kawai M."/>
            <person name="Futagami T."/>
            <person name="Toyoda A."/>
            <person name="Takaki Y."/>
            <person name="Nishi S."/>
            <person name="Hori S."/>
            <person name="Arai W."/>
            <person name="Tsubouchi T."/>
            <person name="Morono Y."/>
            <person name="Uchiyama I."/>
            <person name="Ito T."/>
            <person name="Fujiyama A."/>
            <person name="Inagaki F."/>
            <person name="Takami H."/>
        </authorList>
    </citation>
    <scope>NUCLEOTIDE SEQUENCE</scope>
    <source>
        <strain evidence="2">Expedition CK06-06</strain>
    </source>
</reference>
<keyword evidence="1" id="KW-0472">Membrane</keyword>
<protein>
    <submittedName>
        <fullName evidence="2">Uncharacterized protein</fullName>
    </submittedName>
</protein>
<feature type="non-terminal residue" evidence="2">
    <location>
        <position position="1"/>
    </location>
</feature>
<dbReference type="AlphaFoldDB" id="X0VYA6"/>
<proteinExistence type="predicted"/>
<organism evidence="2">
    <name type="scientific">marine sediment metagenome</name>
    <dbReference type="NCBI Taxonomy" id="412755"/>
    <lineage>
        <taxon>unclassified sequences</taxon>
        <taxon>metagenomes</taxon>
        <taxon>ecological metagenomes</taxon>
    </lineage>
</organism>
<accession>X0VYA6</accession>